<keyword evidence="6 10" id="KW-0407">Ion channel</keyword>
<keyword evidence="10" id="KW-0479">Metal-binding</keyword>
<reference evidence="12 13" key="1">
    <citation type="submission" date="2019-11" db="EMBL/GenBank/DDBJ databases">
        <authorList>
            <person name="Brisse S."/>
        </authorList>
    </citation>
    <scope>NUCLEOTIDE SEQUENCE [LARGE SCALE GENOMIC DNA]</scope>
    <source>
        <strain evidence="12">FRC0190</strain>
    </source>
</reference>
<keyword evidence="10" id="KW-0813">Transport</keyword>
<feature type="binding site" evidence="10">
    <location>
        <position position="59"/>
    </location>
    <ligand>
        <name>Na(+)</name>
        <dbReference type="ChEBI" id="CHEBI:29101"/>
        <note>structural</note>
    </ligand>
</feature>
<comment type="similarity">
    <text evidence="7 10">Belongs to the fluoride channel Fluc/FEX (TC 1.A.43) family.</text>
</comment>
<evidence type="ECO:0000313" key="12">
    <source>
        <dbReference type="EMBL" id="VZH85987.1"/>
    </source>
</evidence>
<comment type="subcellular location">
    <subcellularLocation>
        <location evidence="1 10">Cell membrane</location>
        <topology evidence="1 10">Multi-pass membrane protein</topology>
    </subcellularLocation>
</comment>
<comment type="catalytic activity">
    <reaction evidence="8">
        <text>fluoride(in) = fluoride(out)</text>
        <dbReference type="Rhea" id="RHEA:76159"/>
        <dbReference type="ChEBI" id="CHEBI:17051"/>
    </reaction>
    <physiologicalReaction direction="left-to-right" evidence="8">
        <dbReference type="Rhea" id="RHEA:76160"/>
    </physiologicalReaction>
</comment>
<dbReference type="PANTHER" id="PTHR28259:SF1">
    <property type="entry name" value="FLUORIDE EXPORT PROTEIN 1-RELATED"/>
    <property type="match status" value="1"/>
</dbReference>
<keyword evidence="3 10" id="KW-0812">Transmembrane</keyword>
<keyword evidence="2 10" id="KW-1003">Cell membrane</keyword>
<keyword evidence="14" id="KW-1185">Reference proteome</keyword>
<feature type="binding site" evidence="10">
    <location>
        <position position="62"/>
    </location>
    <ligand>
        <name>Na(+)</name>
        <dbReference type="ChEBI" id="CHEBI:29101"/>
        <note>structural</note>
    </ligand>
</feature>
<feature type="transmembrane region" description="Helical" evidence="10">
    <location>
        <begin position="48"/>
        <end position="68"/>
    </location>
</feature>
<evidence type="ECO:0000313" key="14">
    <source>
        <dbReference type="Proteomes" id="UP001265983"/>
    </source>
</evidence>
<comment type="activity regulation">
    <text evidence="10">Na(+) is not transported, but it plays an essential structural role and its presence is essential for fluoride channel function.</text>
</comment>
<evidence type="ECO:0000256" key="1">
    <source>
        <dbReference type="ARBA" id="ARBA00004651"/>
    </source>
</evidence>
<feature type="transmembrane region" description="Helical" evidence="10">
    <location>
        <begin position="80"/>
        <end position="99"/>
    </location>
</feature>
<keyword evidence="5 10" id="KW-0472">Membrane</keyword>
<evidence type="ECO:0000313" key="11">
    <source>
        <dbReference type="EMBL" id="MDT9411673.1"/>
    </source>
</evidence>
<evidence type="ECO:0000256" key="4">
    <source>
        <dbReference type="ARBA" id="ARBA00022989"/>
    </source>
</evidence>
<evidence type="ECO:0000256" key="7">
    <source>
        <dbReference type="ARBA" id="ARBA00035120"/>
    </source>
</evidence>
<dbReference type="GO" id="GO:0005886">
    <property type="term" value="C:plasma membrane"/>
    <property type="evidence" value="ECO:0007669"/>
    <property type="project" value="UniProtKB-SubCell"/>
</dbReference>
<dbReference type="InterPro" id="IPR003691">
    <property type="entry name" value="FluC"/>
</dbReference>
<dbReference type="Pfam" id="PF02537">
    <property type="entry name" value="CRCB"/>
    <property type="match status" value="1"/>
</dbReference>
<dbReference type="Proteomes" id="UP001265983">
    <property type="component" value="Unassembled WGS sequence"/>
</dbReference>
<evidence type="ECO:0000256" key="6">
    <source>
        <dbReference type="ARBA" id="ARBA00023303"/>
    </source>
</evidence>
<evidence type="ECO:0000256" key="5">
    <source>
        <dbReference type="ARBA" id="ARBA00023136"/>
    </source>
</evidence>
<evidence type="ECO:0000256" key="8">
    <source>
        <dbReference type="ARBA" id="ARBA00035585"/>
    </source>
</evidence>
<reference evidence="11 14" key="2">
    <citation type="submission" date="2023-03" db="EMBL/GenBank/DDBJ databases">
        <title>Whole genome sequence of the first Corynebacterium rouxii strains isolated in Brazil: a recent member of Corynebacterium diphtheriae complex.</title>
        <authorList>
            <person name="Vieira V."/>
            <person name="Ramos J.N."/>
            <person name="Araujo M.R.B."/>
            <person name="Baio P.V."/>
            <person name="Sant'Anna L.O."/>
            <person name="Veras J.F.C."/>
            <person name="Vieira E.M.D."/>
            <person name="Sousa M.A.B."/>
            <person name="Camargo C.H."/>
            <person name="Sacchi C.T."/>
            <person name="Campos K.R."/>
            <person name="Santos M.B.N."/>
            <person name="Bokermann S."/>
            <person name="Alvim L.B."/>
            <person name="Santos L.S."/>
            <person name="Mattos-Guaraldi A.L."/>
        </authorList>
    </citation>
    <scope>NUCLEOTIDE SEQUENCE [LARGE SCALE GENOMIC DNA]</scope>
    <source>
        <strain evidence="11 14">70862</strain>
    </source>
</reference>
<dbReference type="EMBL" id="JARUHM010000012">
    <property type="protein sequence ID" value="MDT9411673.1"/>
    <property type="molecule type" value="Genomic_DNA"/>
</dbReference>
<comment type="caution">
    <text evidence="10">Lacks conserved residue(s) required for the propagation of feature annotation.</text>
</comment>
<dbReference type="PANTHER" id="PTHR28259">
    <property type="entry name" value="FLUORIDE EXPORT PROTEIN 1-RELATED"/>
    <property type="match status" value="1"/>
</dbReference>
<sequence>MIPALFLSAALGGMLRFLLSKTGPYVGTFIANMAACVVLAAVRDASPLVMAAVGTGFAGALSTWSTLAKELGTLIRQRRWKMLLGYATATILGGMVAVWCGFQI</sequence>
<comment type="function">
    <text evidence="9 10">Fluoride-specific ion channel. Important for reducing fluoride concentration in the cell, thus reducing its toxicity.</text>
</comment>
<dbReference type="EMBL" id="LR738855">
    <property type="protein sequence ID" value="VZH85987.1"/>
    <property type="molecule type" value="Genomic_DNA"/>
</dbReference>
<evidence type="ECO:0000256" key="3">
    <source>
        <dbReference type="ARBA" id="ARBA00022692"/>
    </source>
</evidence>
<dbReference type="GO" id="GO:0062054">
    <property type="term" value="F:fluoride channel activity"/>
    <property type="evidence" value="ECO:0007669"/>
    <property type="project" value="UniProtKB-UniRule"/>
</dbReference>
<keyword evidence="10" id="KW-0915">Sodium</keyword>
<dbReference type="Proteomes" id="UP000423525">
    <property type="component" value="Chromosome"/>
</dbReference>
<dbReference type="KEGG" id="crf:FRC0190_01920"/>
<evidence type="ECO:0000256" key="2">
    <source>
        <dbReference type="ARBA" id="ARBA00022475"/>
    </source>
</evidence>
<keyword evidence="4 10" id="KW-1133">Transmembrane helix</keyword>
<gene>
    <name evidence="10" type="primary">fluC</name>
    <name evidence="10" type="synonym">crcB</name>
    <name evidence="12" type="ORF">FRC0190_01920</name>
    <name evidence="11" type="ORF">P8T80_09855</name>
</gene>
<dbReference type="GO" id="GO:0046872">
    <property type="term" value="F:metal ion binding"/>
    <property type="evidence" value="ECO:0007669"/>
    <property type="project" value="UniProtKB-KW"/>
</dbReference>
<evidence type="ECO:0000313" key="13">
    <source>
        <dbReference type="Proteomes" id="UP000423525"/>
    </source>
</evidence>
<dbReference type="RefSeq" id="WP_155873910.1">
    <property type="nucleotide sequence ID" value="NZ_CP168248.1"/>
</dbReference>
<proteinExistence type="inferred from homology"/>
<accession>A0A6I8MHE5</accession>
<evidence type="ECO:0000256" key="9">
    <source>
        <dbReference type="ARBA" id="ARBA00049940"/>
    </source>
</evidence>
<evidence type="ECO:0000256" key="10">
    <source>
        <dbReference type="HAMAP-Rule" id="MF_00454"/>
    </source>
</evidence>
<name>A0A6I8MHE5_9CORY</name>
<dbReference type="GO" id="GO:0140114">
    <property type="term" value="P:cellular detoxification of fluoride"/>
    <property type="evidence" value="ECO:0007669"/>
    <property type="project" value="UniProtKB-UniRule"/>
</dbReference>
<dbReference type="AlphaFoldDB" id="A0A6I8MHE5"/>
<organism evidence="12 13">
    <name type="scientific">Corynebacterium rouxii</name>
    <dbReference type="NCBI Taxonomy" id="2719119"/>
    <lineage>
        <taxon>Bacteria</taxon>
        <taxon>Bacillati</taxon>
        <taxon>Actinomycetota</taxon>
        <taxon>Actinomycetes</taxon>
        <taxon>Mycobacteriales</taxon>
        <taxon>Corynebacteriaceae</taxon>
        <taxon>Corynebacterium</taxon>
    </lineage>
</organism>
<protein>
    <recommendedName>
        <fullName evidence="10">Fluoride-specific ion channel FluC</fullName>
    </recommendedName>
</protein>
<dbReference type="HAMAP" id="MF_00454">
    <property type="entry name" value="FluC"/>
    <property type="match status" value="1"/>
</dbReference>
<keyword evidence="10" id="KW-0406">Ion transport</keyword>